<keyword evidence="1" id="KW-0732">Signal</keyword>
<dbReference type="GO" id="GO:0055085">
    <property type="term" value="P:transmembrane transport"/>
    <property type="evidence" value="ECO:0007669"/>
    <property type="project" value="InterPro"/>
</dbReference>
<gene>
    <name evidence="2" type="ORF">J4727_16020</name>
</gene>
<evidence type="ECO:0000313" key="2">
    <source>
        <dbReference type="EMBL" id="MBO1916481.1"/>
    </source>
</evidence>
<accession>A0A939SLU3</accession>
<reference evidence="2" key="1">
    <citation type="submission" date="2021-03" db="EMBL/GenBank/DDBJ databases">
        <title>Molecular epidemiology and mechanisms of colistin and carbapenem resistance in Enterobacteriaceae from clinical isolates, the environment and porcine samples in Pretoria, South Africa.</title>
        <authorList>
            <person name="Bogoshi D."/>
            <person name="Mbelle N.M."/>
            <person name="Naidoo V."/>
            <person name="Osei Sekyere J."/>
        </authorList>
    </citation>
    <scope>NUCLEOTIDE SEQUENCE</scope>
    <source>
        <strain evidence="2">C052</strain>
    </source>
</reference>
<dbReference type="InterPro" id="IPR018389">
    <property type="entry name" value="DctP_fam"/>
</dbReference>
<dbReference type="AlphaFoldDB" id="A0A939SLU3"/>
<proteinExistence type="predicted"/>
<evidence type="ECO:0000313" key="3">
    <source>
        <dbReference type="Proteomes" id="UP000664477"/>
    </source>
</evidence>
<dbReference type="EMBL" id="JAGETQ010000116">
    <property type="protein sequence ID" value="MBO1916481.1"/>
    <property type="molecule type" value="Genomic_DNA"/>
</dbReference>
<comment type="caution">
    <text evidence="2">The sequence shown here is derived from an EMBL/GenBank/DDBJ whole genome shotgun (WGS) entry which is preliminary data.</text>
</comment>
<sequence length="128" mass="14998">MLNSNWPCRKNQLSYGQQTHAKLPENIQQALVESGNEAGQFLTDLVLQQEKEIIEKMKSEGVTVVEVDRALFKEKSKPFYNEFLSGLRIYINKLKILLIINPITWRLTPPIFLQYKWLTIILARIFYV</sequence>
<dbReference type="Proteomes" id="UP000664477">
    <property type="component" value="Unassembled WGS sequence"/>
</dbReference>
<dbReference type="Gene3D" id="3.40.190.170">
    <property type="entry name" value="Bacterial extracellular solute-binding protein, family 7"/>
    <property type="match status" value="1"/>
</dbReference>
<name>A0A939SLU3_PRORE</name>
<dbReference type="InterPro" id="IPR038404">
    <property type="entry name" value="TRAP_DctP_sf"/>
</dbReference>
<protein>
    <submittedName>
        <fullName evidence="2">Uncharacterized protein</fullName>
    </submittedName>
</protein>
<organism evidence="2 3">
    <name type="scientific">Providencia rettgeri</name>
    <dbReference type="NCBI Taxonomy" id="587"/>
    <lineage>
        <taxon>Bacteria</taxon>
        <taxon>Pseudomonadati</taxon>
        <taxon>Pseudomonadota</taxon>
        <taxon>Gammaproteobacteria</taxon>
        <taxon>Enterobacterales</taxon>
        <taxon>Morganellaceae</taxon>
        <taxon>Providencia</taxon>
    </lineage>
</organism>
<evidence type="ECO:0000256" key="1">
    <source>
        <dbReference type="ARBA" id="ARBA00022729"/>
    </source>
</evidence>
<dbReference type="Pfam" id="PF03480">
    <property type="entry name" value="DctP"/>
    <property type="match status" value="1"/>
</dbReference>